<sequence length="217" mass="25656">MNIQQAIQQNALAKNFSEKCYADVVFKEALKNEESLAILAHYGDNYNDIEYVLSYEIKQAKLKHTYLTTTELYHSDVDDMTADNPDALLITFQSNQIKSLKCRLRSLFALWFSIKNNDDFENFVIRMKSTVNQDCKNYSSNVINYLFDFDVNDNIYELTYRIRQQSRLKIYPVLNPNHHACLIFEFYFGIESRDSYHKSEVCFMLGDDDIRRSMYSR</sequence>
<keyword evidence="1" id="KW-0614">Plasmid</keyword>
<dbReference type="RefSeq" id="WP_264697373.1">
    <property type="nucleotide sequence ID" value="NZ_CP087831.1"/>
</dbReference>
<protein>
    <submittedName>
        <fullName evidence="1">Uncharacterized protein</fullName>
    </submittedName>
</protein>
<evidence type="ECO:0000313" key="2">
    <source>
        <dbReference type="Proteomes" id="UP001163632"/>
    </source>
</evidence>
<proteinExistence type="predicted"/>
<reference evidence="1" key="1">
    <citation type="journal article" date="2022" name="BMC Microbiol.">
        <title>Whole genome sequencing of Moraxella bovis strains from North America reveals two genotypes with different genetic determinants.</title>
        <authorList>
            <person name="Wynn E.L."/>
            <person name="Hille M.M."/>
            <person name="Loy J.D."/>
            <person name="Schuller G."/>
            <person name="Kuhn K.L."/>
            <person name="Dickey A.M."/>
            <person name="Bono J.L."/>
            <person name="Clawson M.L."/>
        </authorList>
    </citation>
    <scope>NUCLEOTIDE SEQUENCE</scope>
    <source>
        <strain evidence="1">SAM102599</strain>
    </source>
</reference>
<dbReference type="Proteomes" id="UP001163632">
    <property type="component" value="Plasmid unnamed1"/>
</dbReference>
<evidence type="ECO:0000313" key="1">
    <source>
        <dbReference type="EMBL" id="UZA04787.1"/>
    </source>
</evidence>
<accession>A0ABY6MB19</accession>
<gene>
    <name evidence="1" type="ORF">LP092_15015</name>
</gene>
<keyword evidence="2" id="KW-1185">Reference proteome</keyword>
<organism evidence="1 2">
    <name type="scientific">Moraxella bovis</name>
    <dbReference type="NCBI Taxonomy" id="476"/>
    <lineage>
        <taxon>Bacteria</taxon>
        <taxon>Pseudomonadati</taxon>
        <taxon>Pseudomonadota</taxon>
        <taxon>Gammaproteobacteria</taxon>
        <taxon>Moraxellales</taxon>
        <taxon>Moraxellaceae</taxon>
        <taxon>Moraxella</taxon>
    </lineage>
</organism>
<dbReference type="EMBL" id="CP087831">
    <property type="protein sequence ID" value="UZA04787.1"/>
    <property type="molecule type" value="Genomic_DNA"/>
</dbReference>
<name>A0ABY6MB19_MORBO</name>
<geneLocation type="plasmid" evidence="1 2">
    <name>unnamed1</name>
</geneLocation>